<keyword evidence="1" id="KW-0489">Methyltransferase</keyword>
<dbReference type="STRING" id="543379.A0A232EMM1"/>
<dbReference type="Proteomes" id="UP000215335">
    <property type="component" value="Unassembled WGS sequence"/>
</dbReference>
<accession>A0A232EMM1</accession>
<dbReference type="GO" id="GO:0008171">
    <property type="term" value="F:O-methyltransferase activity"/>
    <property type="evidence" value="ECO:0007669"/>
    <property type="project" value="UniProtKB-UniRule"/>
</dbReference>
<dbReference type="GO" id="GO:0008173">
    <property type="term" value="F:RNA methyltransferase activity"/>
    <property type="evidence" value="ECO:0007669"/>
    <property type="project" value="UniProtKB-UniRule"/>
</dbReference>
<dbReference type="GO" id="GO:0005737">
    <property type="term" value="C:cytoplasm"/>
    <property type="evidence" value="ECO:0007669"/>
    <property type="project" value="TreeGrafter"/>
</dbReference>
<keyword evidence="1" id="KW-0808">Transferase</keyword>
<name>A0A232EMM1_9HYME</name>
<comment type="similarity">
    <text evidence="1">Belongs to the methyltransferase superfamily.</text>
</comment>
<keyword evidence="1" id="KW-0949">S-adenosyl-L-methionine</keyword>
<dbReference type="OrthoDB" id="273070at2759"/>
<comment type="caution">
    <text evidence="3">The sequence shown here is derived from an EMBL/GenBank/DDBJ whole genome shotgun (WGS) entry which is preliminary data.</text>
</comment>
<feature type="non-terminal residue" evidence="3">
    <location>
        <position position="1"/>
    </location>
</feature>
<dbReference type="PANTHER" id="PTHR12315">
    <property type="entry name" value="BICOID-INTERACTING PROTEIN RELATED"/>
    <property type="match status" value="1"/>
</dbReference>
<dbReference type="InterPro" id="IPR029063">
    <property type="entry name" value="SAM-dependent_MTases_sf"/>
</dbReference>
<dbReference type="EMBL" id="NNAY01003330">
    <property type="protein sequence ID" value="OXU19609.1"/>
    <property type="molecule type" value="Genomic_DNA"/>
</dbReference>
<dbReference type="SUPFAM" id="SSF53335">
    <property type="entry name" value="S-adenosyl-L-methionine-dependent methyltransferases"/>
    <property type="match status" value="1"/>
</dbReference>
<dbReference type="AlphaFoldDB" id="A0A232EMM1"/>
<proteinExistence type="inferred from homology"/>
<evidence type="ECO:0000313" key="4">
    <source>
        <dbReference type="Proteomes" id="UP000215335"/>
    </source>
</evidence>
<dbReference type="EC" id="2.1.1.-" evidence="1"/>
<dbReference type="InterPro" id="IPR039772">
    <property type="entry name" value="Bin3-like"/>
</dbReference>
<protein>
    <recommendedName>
        <fullName evidence="1">RNA methyltransferase</fullName>
        <ecNumber evidence="1">2.1.1.-</ecNumber>
    </recommendedName>
</protein>
<reference evidence="3 4" key="1">
    <citation type="journal article" date="2017" name="Curr. Biol.">
        <title>The Evolution of Venom by Co-option of Single-Copy Genes.</title>
        <authorList>
            <person name="Martinson E.O."/>
            <person name="Mrinalini"/>
            <person name="Kelkar Y.D."/>
            <person name="Chang C.H."/>
            <person name="Werren J.H."/>
        </authorList>
    </citation>
    <scope>NUCLEOTIDE SEQUENCE [LARGE SCALE GENOMIC DNA]</scope>
    <source>
        <strain evidence="3 4">Alberta</strain>
        <tissue evidence="3">Whole body</tissue>
    </source>
</reference>
<dbReference type="Gene3D" id="3.40.50.150">
    <property type="entry name" value="Vaccinia Virus protein VP39"/>
    <property type="match status" value="1"/>
</dbReference>
<dbReference type="PANTHER" id="PTHR12315:SF1">
    <property type="entry name" value="RNA 5'-MONOPHOSPHATE METHYLTRANSFERASE"/>
    <property type="match status" value="1"/>
</dbReference>
<dbReference type="Pfam" id="PF06859">
    <property type="entry name" value="Bin3"/>
    <property type="match status" value="1"/>
</dbReference>
<evidence type="ECO:0000313" key="3">
    <source>
        <dbReference type="EMBL" id="OXU19609.1"/>
    </source>
</evidence>
<evidence type="ECO:0000259" key="2">
    <source>
        <dbReference type="Pfam" id="PF06859"/>
    </source>
</evidence>
<evidence type="ECO:0000256" key="1">
    <source>
        <dbReference type="RuleBase" id="RU367087"/>
    </source>
</evidence>
<gene>
    <name evidence="3" type="ORF">TSAR_005776</name>
</gene>
<dbReference type="GO" id="GO:2000632">
    <property type="term" value="P:negative regulation of pre-miRNA processing"/>
    <property type="evidence" value="ECO:0007669"/>
    <property type="project" value="TreeGrafter"/>
</dbReference>
<dbReference type="InterPro" id="IPR010675">
    <property type="entry name" value="Bin3_C"/>
</dbReference>
<sequence length="150" mass="17499">DLTLELHKFLSSRLPGCEVSILGIDLDPVLIGRARQKNDRPESVSFECLDFFADERQSVLSSYLRKHQVERFDCSYCFSITMWIHLNHGDAGLERFFLDLSACSEELLARGDVQQHIQNILTDKCGFAVLEVTEENDWQRRLLLFRRIRH</sequence>
<organism evidence="3 4">
    <name type="scientific">Trichomalopsis sarcophagae</name>
    <dbReference type="NCBI Taxonomy" id="543379"/>
    <lineage>
        <taxon>Eukaryota</taxon>
        <taxon>Metazoa</taxon>
        <taxon>Ecdysozoa</taxon>
        <taxon>Arthropoda</taxon>
        <taxon>Hexapoda</taxon>
        <taxon>Insecta</taxon>
        <taxon>Pterygota</taxon>
        <taxon>Neoptera</taxon>
        <taxon>Endopterygota</taxon>
        <taxon>Hymenoptera</taxon>
        <taxon>Apocrita</taxon>
        <taxon>Proctotrupomorpha</taxon>
        <taxon>Chalcidoidea</taxon>
        <taxon>Pteromalidae</taxon>
        <taxon>Pteromalinae</taxon>
        <taxon>Trichomalopsis</taxon>
    </lineage>
</organism>
<feature type="domain" description="RNA methyltransferase bin3 C-terminal" evidence="2">
    <location>
        <begin position="72"/>
        <end position="100"/>
    </location>
</feature>
<keyword evidence="4" id="KW-1185">Reference proteome</keyword>
<dbReference type="GO" id="GO:0032259">
    <property type="term" value="P:methylation"/>
    <property type="evidence" value="ECO:0007669"/>
    <property type="project" value="UniProtKB-KW"/>
</dbReference>